<dbReference type="Pfam" id="PF03081">
    <property type="entry name" value="Exo70_C"/>
    <property type="match status" value="1"/>
</dbReference>
<dbReference type="InterPro" id="IPR016159">
    <property type="entry name" value="Cullin_repeat-like_dom_sf"/>
</dbReference>
<dbReference type="SUPFAM" id="SSF74788">
    <property type="entry name" value="Cullin repeat-like"/>
    <property type="match status" value="1"/>
</dbReference>
<keyword evidence="5" id="KW-1185">Reference proteome</keyword>
<proteinExistence type="inferred from homology"/>
<dbReference type="Gene3D" id="1.20.1280.170">
    <property type="entry name" value="Exocyst complex component Exo70"/>
    <property type="match status" value="1"/>
</dbReference>
<reference evidence="4" key="1">
    <citation type="submission" date="2022-08" db="EMBL/GenBank/DDBJ databases">
        <authorList>
            <person name="Gutierrez-Valencia J."/>
        </authorList>
    </citation>
    <scope>NUCLEOTIDE SEQUENCE</scope>
</reference>
<name>A0AAV0JLQ9_9ROSI</name>
<feature type="domain" description="Exocyst complex subunit Exo70 C-terminal" evidence="3">
    <location>
        <begin position="28"/>
        <end position="77"/>
    </location>
</feature>
<dbReference type="GO" id="GO:0000145">
    <property type="term" value="C:exocyst"/>
    <property type="evidence" value="ECO:0007669"/>
    <property type="project" value="InterPro"/>
</dbReference>
<evidence type="ECO:0000313" key="5">
    <source>
        <dbReference type="Proteomes" id="UP001154282"/>
    </source>
</evidence>
<protein>
    <recommendedName>
        <fullName evidence="3">Exocyst complex subunit Exo70 C-terminal domain-containing protein</fullName>
    </recommendedName>
</protein>
<feature type="non-terminal residue" evidence="4">
    <location>
        <position position="1"/>
    </location>
</feature>
<keyword evidence="2" id="KW-0813">Transport</keyword>
<evidence type="ECO:0000256" key="1">
    <source>
        <dbReference type="ARBA" id="ARBA00006756"/>
    </source>
</evidence>
<sequence>SLEHNSISNEPYTFECREVFEYPSGSLSNLRGTKFGDLMGDSRFTAHEQYKEHFMSLYLRESWGKVVATLRPDGGQVYSSSAKVSN</sequence>
<dbReference type="GO" id="GO:0005546">
    <property type="term" value="F:phosphatidylinositol-4,5-bisphosphate binding"/>
    <property type="evidence" value="ECO:0007669"/>
    <property type="project" value="InterPro"/>
</dbReference>
<comment type="caution">
    <text evidence="4">The sequence shown here is derived from an EMBL/GenBank/DDBJ whole genome shotgun (WGS) entry which is preliminary data.</text>
</comment>
<accession>A0AAV0JLQ9</accession>
<evidence type="ECO:0000313" key="4">
    <source>
        <dbReference type="EMBL" id="CAI0410447.1"/>
    </source>
</evidence>
<gene>
    <name evidence="4" type="ORF">LITE_LOCUS14774</name>
</gene>
<dbReference type="Proteomes" id="UP001154282">
    <property type="component" value="Unassembled WGS sequence"/>
</dbReference>
<evidence type="ECO:0000259" key="3">
    <source>
        <dbReference type="Pfam" id="PF03081"/>
    </source>
</evidence>
<dbReference type="InterPro" id="IPR046364">
    <property type="entry name" value="Exo70_C"/>
</dbReference>
<comment type="similarity">
    <text evidence="1">Belongs to the EXO70 family.</text>
</comment>
<evidence type="ECO:0000256" key="2">
    <source>
        <dbReference type="ARBA" id="ARBA00022448"/>
    </source>
</evidence>
<dbReference type="AlphaFoldDB" id="A0AAV0JLQ9"/>
<dbReference type="GO" id="GO:0006887">
    <property type="term" value="P:exocytosis"/>
    <property type="evidence" value="ECO:0007669"/>
    <property type="project" value="InterPro"/>
</dbReference>
<dbReference type="EMBL" id="CAMGYJ010000005">
    <property type="protein sequence ID" value="CAI0410447.1"/>
    <property type="molecule type" value="Genomic_DNA"/>
</dbReference>
<organism evidence="4 5">
    <name type="scientific">Linum tenue</name>
    <dbReference type="NCBI Taxonomy" id="586396"/>
    <lineage>
        <taxon>Eukaryota</taxon>
        <taxon>Viridiplantae</taxon>
        <taxon>Streptophyta</taxon>
        <taxon>Embryophyta</taxon>
        <taxon>Tracheophyta</taxon>
        <taxon>Spermatophyta</taxon>
        <taxon>Magnoliopsida</taxon>
        <taxon>eudicotyledons</taxon>
        <taxon>Gunneridae</taxon>
        <taxon>Pentapetalae</taxon>
        <taxon>rosids</taxon>
        <taxon>fabids</taxon>
        <taxon>Malpighiales</taxon>
        <taxon>Linaceae</taxon>
        <taxon>Linum</taxon>
    </lineage>
</organism>